<dbReference type="InParanoid" id="D8PXN3"/>
<feature type="region of interest" description="Disordered" evidence="5">
    <location>
        <begin position="79"/>
        <end position="124"/>
    </location>
</feature>
<dbReference type="EMBL" id="GL377304">
    <property type="protein sequence ID" value="EFI99107.1"/>
    <property type="molecule type" value="Genomic_DNA"/>
</dbReference>
<dbReference type="STRING" id="578458.D8PXN3"/>
<evidence type="ECO:0000256" key="3">
    <source>
        <dbReference type="ARBA" id="ARBA00022963"/>
    </source>
</evidence>
<evidence type="ECO:0000256" key="1">
    <source>
        <dbReference type="ARBA" id="ARBA00012368"/>
    </source>
</evidence>
<name>D8PXN3_SCHCM</name>
<dbReference type="GO" id="GO:0051209">
    <property type="term" value="P:release of sequestered calcium ion into cytosol"/>
    <property type="evidence" value="ECO:0007669"/>
    <property type="project" value="TreeGrafter"/>
</dbReference>
<accession>D8PXN3</accession>
<reference evidence="7 8" key="1">
    <citation type="journal article" date="2010" name="Nat. Biotechnol.">
        <title>Genome sequence of the model mushroom Schizophyllum commune.</title>
        <authorList>
            <person name="Ohm R.A."/>
            <person name="de Jong J.F."/>
            <person name="Lugones L.G."/>
            <person name="Aerts A."/>
            <person name="Kothe E."/>
            <person name="Stajich J.E."/>
            <person name="de Vries R.P."/>
            <person name="Record E."/>
            <person name="Levasseur A."/>
            <person name="Baker S.E."/>
            <person name="Bartholomew K.A."/>
            <person name="Coutinho P.M."/>
            <person name="Erdmann S."/>
            <person name="Fowler T.J."/>
            <person name="Gathman A.C."/>
            <person name="Lombard V."/>
            <person name="Henrissat B."/>
            <person name="Knabe N."/>
            <person name="Kuees U."/>
            <person name="Lilly W.W."/>
            <person name="Lindquist E."/>
            <person name="Lucas S."/>
            <person name="Magnuson J.K."/>
            <person name="Piumi F."/>
            <person name="Raudaskoski M."/>
            <person name="Salamov A."/>
            <person name="Schmutz J."/>
            <person name="Schwarze F.W.M.R."/>
            <person name="vanKuyk P.A."/>
            <person name="Horton J.S."/>
            <person name="Grigoriev I.V."/>
            <person name="Woesten H.A.B."/>
        </authorList>
    </citation>
    <scope>NUCLEOTIDE SEQUENCE [LARGE SCALE GENOMIC DNA]</scope>
    <source>
        <strain evidence="8">H4-8 / FGSC 9210</strain>
    </source>
</reference>
<dbReference type="RefSeq" id="XP_003034010.1">
    <property type="nucleotide sequence ID" value="XM_003033964.1"/>
</dbReference>
<dbReference type="InterPro" id="IPR001711">
    <property type="entry name" value="PLipase_C_Pinositol-sp_Y"/>
</dbReference>
<sequence length="124" mass="13252">MPLIAHSLCHLRHNFPCSAHIRSSNPDPLTFWHTGSQVVLWNWQTYGTPVQVDKAMFIKTQSHVYGTNGWVAKLVKPQGEGGKEGCGGGGGGGGGIERGCEEGGGGSRRRGRAQEGVLRRAQEG</sequence>
<evidence type="ECO:0000259" key="6">
    <source>
        <dbReference type="PROSITE" id="PS50008"/>
    </source>
</evidence>
<dbReference type="VEuPathDB" id="FungiDB:SCHCODRAFT_02685887"/>
<dbReference type="InterPro" id="IPR001192">
    <property type="entry name" value="PI-PLC_fam"/>
</dbReference>
<keyword evidence="2" id="KW-0378">Hydrolase</keyword>
<dbReference type="Proteomes" id="UP000007431">
    <property type="component" value="Unassembled WGS sequence"/>
</dbReference>
<dbReference type="KEGG" id="scm:SCHCO_02685887"/>
<keyword evidence="4" id="KW-0443">Lipid metabolism</keyword>
<keyword evidence="8" id="KW-1185">Reference proteome</keyword>
<dbReference type="PANTHER" id="PTHR10336">
    <property type="entry name" value="PHOSPHOINOSITIDE-SPECIFIC PHOSPHOLIPASE C FAMILY PROTEIN"/>
    <property type="match status" value="1"/>
</dbReference>
<evidence type="ECO:0000313" key="8">
    <source>
        <dbReference type="Proteomes" id="UP000007431"/>
    </source>
</evidence>
<feature type="non-terminal residue" evidence="7">
    <location>
        <position position="124"/>
    </location>
</feature>
<gene>
    <name evidence="7" type="ORF">SCHCODRAFT_107236</name>
</gene>
<feature type="compositionally biased region" description="Gly residues" evidence="5">
    <location>
        <begin position="84"/>
        <end position="106"/>
    </location>
</feature>
<evidence type="ECO:0000256" key="5">
    <source>
        <dbReference type="SAM" id="MobiDB-lite"/>
    </source>
</evidence>
<evidence type="ECO:0000256" key="4">
    <source>
        <dbReference type="ARBA" id="ARBA00023098"/>
    </source>
</evidence>
<dbReference type="EC" id="3.1.4.11" evidence="1"/>
<evidence type="ECO:0000256" key="2">
    <source>
        <dbReference type="ARBA" id="ARBA00022801"/>
    </source>
</evidence>
<dbReference type="AlphaFoldDB" id="D8PXN3"/>
<protein>
    <recommendedName>
        <fullName evidence="1">phosphoinositide phospholipase C</fullName>
        <ecNumber evidence="1">3.1.4.11</ecNumber>
    </recommendedName>
</protein>
<dbReference type="GO" id="GO:0004435">
    <property type="term" value="F:phosphatidylinositol-4,5-bisphosphate phospholipase C activity"/>
    <property type="evidence" value="ECO:0007669"/>
    <property type="project" value="UniProtKB-EC"/>
</dbReference>
<dbReference type="OrthoDB" id="269822at2759"/>
<dbReference type="InterPro" id="IPR017946">
    <property type="entry name" value="PLC-like_Pdiesterase_TIM-brl"/>
</dbReference>
<dbReference type="Gene3D" id="3.20.20.190">
    <property type="entry name" value="Phosphatidylinositol (PI) phosphodiesterase"/>
    <property type="match status" value="1"/>
</dbReference>
<dbReference type="PROSITE" id="PS50008">
    <property type="entry name" value="PIPLC_Y_DOMAIN"/>
    <property type="match status" value="1"/>
</dbReference>
<keyword evidence="3" id="KW-0442">Lipid degradation</keyword>
<dbReference type="PANTHER" id="PTHR10336:SF36">
    <property type="entry name" value="1-PHOSPHATIDYLINOSITOL 4,5-BISPHOSPHATE PHOSPHODIESTERASE BETA-4"/>
    <property type="match status" value="1"/>
</dbReference>
<proteinExistence type="predicted"/>
<organism evidence="8">
    <name type="scientific">Schizophyllum commune (strain H4-8 / FGSC 9210)</name>
    <name type="common">Split gill fungus</name>
    <dbReference type="NCBI Taxonomy" id="578458"/>
    <lineage>
        <taxon>Eukaryota</taxon>
        <taxon>Fungi</taxon>
        <taxon>Dikarya</taxon>
        <taxon>Basidiomycota</taxon>
        <taxon>Agaricomycotina</taxon>
        <taxon>Agaricomycetes</taxon>
        <taxon>Agaricomycetidae</taxon>
        <taxon>Agaricales</taxon>
        <taxon>Schizophyllaceae</taxon>
        <taxon>Schizophyllum</taxon>
    </lineage>
</organism>
<dbReference type="SUPFAM" id="SSF51695">
    <property type="entry name" value="PLC-like phosphodiesterases"/>
    <property type="match status" value="1"/>
</dbReference>
<dbReference type="GeneID" id="9586572"/>
<dbReference type="Pfam" id="PF00387">
    <property type="entry name" value="PI-PLC-Y"/>
    <property type="match status" value="1"/>
</dbReference>
<evidence type="ECO:0000313" key="7">
    <source>
        <dbReference type="EMBL" id="EFI99107.1"/>
    </source>
</evidence>
<feature type="domain" description="PI-PLC Y-box" evidence="6">
    <location>
        <begin position="3"/>
        <end position="73"/>
    </location>
</feature>
<dbReference type="GO" id="GO:0048015">
    <property type="term" value="P:phosphatidylinositol-mediated signaling"/>
    <property type="evidence" value="ECO:0007669"/>
    <property type="project" value="TreeGrafter"/>
</dbReference>
<dbReference type="HOGENOM" id="CLU_2005229_0_0_1"/>
<dbReference type="GO" id="GO:0016042">
    <property type="term" value="P:lipid catabolic process"/>
    <property type="evidence" value="ECO:0007669"/>
    <property type="project" value="UniProtKB-KW"/>
</dbReference>